<gene>
    <name evidence="2" type="ordered locus">Thivi_2768</name>
</gene>
<evidence type="ECO:0000313" key="3">
    <source>
        <dbReference type="Proteomes" id="UP000006062"/>
    </source>
</evidence>
<dbReference type="RefSeq" id="WP_014779120.1">
    <property type="nucleotide sequence ID" value="NC_018012.1"/>
</dbReference>
<dbReference type="Proteomes" id="UP000006062">
    <property type="component" value="Chromosome"/>
</dbReference>
<dbReference type="STRING" id="765911.Thivi_2768"/>
<evidence type="ECO:0000313" key="2">
    <source>
        <dbReference type="EMBL" id="AFL74686.1"/>
    </source>
</evidence>
<dbReference type="OrthoDB" id="154365at2"/>
<reference evidence="2 3" key="1">
    <citation type="submission" date="2012-06" db="EMBL/GenBank/DDBJ databases">
        <title>Complete sequence of Thiocystis violascens DSM 198.</title>
        <authorList>
            <consortium name="US DOE Joint Genome Institute"/>
            <person name="Lucas S."/>
            <person name="Han J."/>
            <person name="Lapidus A."/>
            <person name="Cheng J.-F."/>
            <person name="Goodwin L."/>
            <person name="Pitluck S."/>
            <person name="Peters L."/>
            <person name="Ovchinnikova G."/>
            <person name="Teshima H."/>
            <person name="Detter J.C."/>
            <person name="Han C."/>
            <person name="Tapia R."/>
            <person name="Land M."/>
            <person name="Hauser L."/>
            <person name="Kyrpides N."/>
            <person name="Ivanova N."/>
            <person name="Pagani I."/>
            <person name="Vogl K."/>
            <person name="Liu Z."/>
            <person name="Frigaard N.-U."/>
            <person name="Bryant D."/>
            <person name="Woyke T."/>
        </authorList>
    </citation>
    <scope>NUCLEOTIDE SEQUENCE [LARGE SCALE GENOMIC DNA]</scope>
    <source>
        <strain evidence="3">ATCC 17096 / DSM 198 / 6111</strain>
    </source>
</reference>
<feature type="region of interest" description="Disordered" evidence="1">
    <location>
        <begin position="1"/>
        <end position="36"/>
    </location>
</feature>
<keyword evidence="3" id="KW-1185">Reference proteome</keyword>
<evidence type="ECO:0000256" key="1">
    <source>
        <dbReference type="SAM" id="MobiDB-lite"/>
    </source>
</evidence>
<organism evidence="2 3">
    <name type="scientific">Thiocystis violascens (strain ATCC 17096 / DSM 198 / 6111)</name>
    <name type="common">Chromatium violascens</name>
    <dbReference type="NCBI Taxonomy" id="765911"/>
    <lineage>
        <taxon>Bacteria</taxon>
        <taxon>Pseudomonadati</taxon>
        <taxon>Pseudomonadota</taxon>
        <taxon>Gammaproteobacteria</taxon>
        <taxon>Chromatiales</taxon>
        <taxon>Chromatiaceae</taxon>
        <taxon>Thiocystis</taxon>
    </lineage>
</organism>
<name>I3YCG8_THIV6</name>
<dbReference type="EMBL" id="CP003154">
    <property type="protein sequence ID" value="AFL74686.1"/>
    <property type="molecule type" value="Genomic_DNA"/>
</dbReference>
<proteinExistence type="predicted"/>
<dbReference type="HOGENOM" id="CLU_1642953_0_0_6"/>
<accession>I3YCG8</accession>
<sequence length="161" mass="17854">MDDMAHQTATISSGVSARDDSRAEDQSASGGAPNNLFAKPLEATQEMVDSFFKLQSKFAGHEAAFSKLWLDWWNQSESMFLFWTDAQRQLIDSWRQGMNGFFPLESDSASGSATTALGSWRSATSQALHLQNEWLRLCVASFGEDRTGNTTKARQESDLDS</sequence>
<dbReference type="AlphaFoldDB" id="I3YCG8"/>
<protein>
    <submittedName>
        <fullName evidence="2">Uncharacterized protein</fullName>
    </submittedName>
</protein>
<dbReference type="KEGG" id="tvi:Thivi_2768"/>